<accession>A0ABT9IJ49</accession>
<gene>
    <name evidence="2" type="ORF">QOZ88_21730</name>
</gene>
<dbReference type="EMBL" id="JASNFN010000041">
    <property type="protein sequence ID" value="MDP5185262.1"/>
    <property type="molecule type" value="Genomic_DNA"/>
</dbReference>
<keyword evidence="3" id="KW-1185">Reference proteome</keyword>
<sequence length="111" mass="11899">MPPPDPADVSACATCGRPWADVDGGRGWVHLEVTRSDEADGLHFVDADFCSQGHAAQWLARPLPDPAPPAPYATTWRDHLAVAWVVLLLLLVAALTGLGVWTAGRFLLDAF</sequence>
<dbReference type="RefSeq" id="WP_306001779.1">
    <property type="nucleotide sequence ID" value="NZ_JASNFN010000041.1"/>
</dbReference>
<evidence type="ECO:0000256" key="1">
    <source>
        <dbReference type="SAM" id="Phobius"/>
    </source>
</evidence>
<dbReference type="Proteomes" id="UP001233673">
    <property type="component" value="Unassembled WGS sequence"/>
</dbReference>
<feature type="transmembrane region" description="Helical" evidence="1">
    <location>
        <begin position="81"/>
        <end position="108"/>
    </location>
</feature>
<keyword evidence="1" id="KW-0812">Transmembrane</keyword>
<name>A0ABT9IJ49_9ACTN</name>
<protein>
    <recommendedName>
        <fullName evidence="4">DUF3027 domain-containing protein</fullName>
    </recommendedName>
</protein>
<keyword evidence="1" id="KW-1133">Transmembrane helix</keyword>
<evidence type="ECO:0000313" key="2">
    <source>
        <dbReference type="EMBL" id="MDP5185262.1"/>
    </source>
</evidence>
<keyword evidence="1" id="KW-0472">Membrane</keyword>
<evidence type="ECO:0000313" key="3">
    <source>
        <dbReference type="Proteomes" id="UP001233673"/>
    </source>
</evidence>
<proteinExistence type="predicted"/>
<comment type="caution">
    <text evidence="2">The sequence shown here is derived from an EMBL/GenBank/DDBJ whole genome shotgun (WGS) entry which is preliminary data.</text>
</comment>
<organism evidence="2 3">
    <name type="scientific">Blastococcus carthaginiensis</name>
    <dbReference type="NCBI Taxonomy" id="3050034"/>
    <lineage>
        <taxon>Bacteria</taxon>
        <taxon>Bacillati</taxon>
        <taxon>Actinomycetota</taxon>
        <taxon>Actinomycetes</taxon>
        <taxon>Geodermatophilales</taxon>
        <taxon>Geodermatophilaceae</taxon>
        <taxon>Blastococcus</taxon>
    </lineage>
</organism>
<evidence type="ECO:0008006" key="4">
    <source>
        <dbReference type="Google" id="ProtNLM"/>
    </source>
</evidence>
<reference evidence="3" key="1">
    <citation type="submission" date="2023-05" db="EMBL/GenBank/DDBJ databases">
        <title>Draft genome of Pseudofrankia sp. BMG5.37.</title>
        <authorList>
            <person name="Gtari M."/>
            <person name="Ghodhbane F."/>
            <person name="Sbissi I."/>
        </authorList>
    </citation>
    <scope>NUCLEOTIDE SEQUENCE [LARGE SCALE GENOMIC DNA]</scope>
    <source>
        <strain evidence="3">BMG 814</strain>
    </source>
</reference>